<dbReference type="Pfam" id="PF22693">
    <property type="entry name" value="MACPF_1"/>
    <property type="match status" value="1"/>
</dbReference>
<dbReference type="RefSeq" id="WP_190879577.1">
    <property type="nucleotide sequence ID" value="NZ_CP159837.1"/>
</dbReference>
<feature type="compositionally biased region" description="Basic and acidic residues" evidence="1">
    <location>
        <begin position="117"/>
        <end position="141"/>
    </location>
</feature>
<evidence type="ECO:0000256" key="1">
    <source>
        <dbReference type="SAM" id="MobiDB-lite"/>
    </source>
</evidence>
<feature type="region of interest" description="Disordered" evidence="1">
    <location>
        <begin position="77"/>
        <end position="141"/>
    </location>
</feature>
<proteinExistence type="predicted"/>
<evidence type="ECO:0000259" key="2">
    <source>
        <dbReference type="Pfam" id="PF22693"/>
    </source>
</evidence>
<dbReference type="AlphaFoldDB" id="A0AAU8JL26"/>
<dbReference type="InterPro" id="IPR054586">
    <property type="entry name" value="MACPF_1_fungal"/>
</dbReference>
<sequence>MSIEVTVFINNGKSKLFLLQEDSTLQNLREKITERLSADIGSDFYFLKGKAEIDPGDEDQYKLSQFKTDNGISVTLVSEKNEEKEKAQKDNPQKKEAAKKAKDSAKTDLDAQTLLTEKLKPENKPEWGEDPTDRSLINDKESGKTDAGGFYLQVNWEKLHPLLKSFKFPKALKFTSEGLEPVLYPGIKLSRDISPEDVVNEVQLVTQSEAYYTAWEKEAYKMGCKNISSSVGIPVSVLSAALGLSAQYKTSSETLTQSKKNRLYMIANRLVQKTKVILNKQSIQLTDEFKEKIERAVHSQNIGQLRQVFQEYGYFVPTAYIIGGKILAEETKTFDGDIDQTAAATEFGVAVSAELDKAGFTASVSSAYKSGSTEQGKASSFQSTRNFQLTLKGGDEGLLNDGAAWIRSLTFDKWQIIGYEGLQPITDFLDEELKKQCEAMLVNYTVVSCYSPQRDSLEITNDAWDEESYFGTLKEIYADTNPVFVPKGKKLVGISFRQKGGNRLAPSILVQALNGNNQEWLKQEEWNDRYFGSLAEIYVDTHPVFIPAGKILSGFAFRQYNNRLAPKILVANMDGSGEQWVENNDWGHHYFGPLKEIYADTNSVFVPDGKSLVGFALRKKGGNRIAPVLLVQ</sequence>
<reference evidence="3" key="1">
    <citation type="submission" date="2024-07" db="EMBL/GenBank/DDBJ databases">
        <authorList>
            <person name="Kim Y.J."/>
            <person name="Jeong J.Y."/>
        </authorList>
    </citation>
    <scope>NUCLEOTIDE SEQUENCE</scope>
    <source>
        <strain evidence="3">GIHE-MW2</strain>
    </source>
</reference>
<accession>A0AAU8JL26</accession>
<dbReference type="InterPro" id="IPR011659">
    <property type="entry name" value="WD40"/>
</dbReference>
<feature type="compositionally biased region" description="Basic and acidic residues" evidence="1">
    <location>
        <begin position="79"/>
        <end position="109"/>
    </location>
</feature>
<dbReference type="EMBL" id="CP159837">
    <property type="protein sequence ID" value="XCM39108.1"/>
    <property type="molecule type" value="Genomic_DNA"/>
</dbReference>
<dbReference type="Pfam" id="PF07676">
    <property type="entry name" value="PD40"/>
    <property type="match status" value="1"/>
</dbReference>
<evidence type="ECO:0000313" key="3">
    <source>
        <dbReference type="EMBL" id="XCM39108.1"/>
    </source>
</evidence>
<organism evidence="3">
    <name type="scientific">Planktothricoides raciborskii GIHE-MW2</name>
    <dbReference type="NCBI Taxonomy" id="2792601"/>
    <lineage>
        <taxon>Bacteria</taxon>
        <taxon>Bacillati</taxon>
        <taxon>Cyanobacteriota</taxon>
        <taxon>Cyanophyceae</taxon>
        <taxon>Oscillatoriophycideae</taxon>
        <taxon>Oscillatoriales</taxon>
        <taxon>Oscillatoriaceae</taxon>
        <taxon>Planktothricoides</taxon>
    </lineage>
</organism>
<feature type="domain" description="MACPF-like" evidence="2">
    <location>
        <begin position="256"/>
        <end position="436"/>
    </location>
</feature>
<protein>
    <submittedName>
        <fullName evidence="3">MAC/perforin domain-containing protein</fullName>
    </submittedName>
</protein>
<name>A0AAU8JL26_9CYAN</name>
<gene>
    <name evidence="3" type="ORF">ABWT76_002005</name>
</gene>